<dbReference type="PANTHER" id="PTHR13604:SF0">
    <property type="entry name" value="ABASIC SITE PROCESSING PROTEIN HMCES"/>
    <property type="match status" value="1"/>
</dbReference>
<evidence type="ECO:0000256" key="3">
    <source>
        <dbReference type="ARBA" id="ARBA00022763"/>
    </source>
</evidence>
<comment type="caution">
    <text evidence="9">The sequence shown here is derived from an EMBL/GenBank/DDBJ whole genome shotgun (WGS) entry which is preliminary data.</text>
</comment>
<dbReference type="SUPFAM" id="SSF143081">
    <property type="entry name" value="BB1717-like"/>
    <property type="match status" value="1"/>
</dbReference>
<dbReference type="GO" id="GO:0106300">
    <property type="term" value="P:protein-DNA covalent cross-linking repair"/>
    <property type="evidence" value="ECO:0007669"/>
    <property type="project" value="InterPro"/>
</dbReference>
<dbReference type="RefSeq" id="WP_026815252.1">
    <property type="nucleotide sequence ID" value="NZ_BMWP01000001.1"/>
</dbReference>
<dbReference type="InterPro" id="IPR036590">
    <property type="entry name" value="SRAP-like"/>
</dbReference>
<evidence type="ECO:0000256" key="1">
    <source>
        <dbReference type="ARBA" id="ARBA00008136"/>
    </source>
</evidence>
<evidence type="ECO:0000256" key="7">
    <source>
        <dbReference type="ARBA" id="ARBA00023239"/>
    </source>
</evidence>
<keyword evidence="2 8" id="KW-0645">Protease</keyword>
<dbReference type="PANTHER" id="PTHR13604">
    <property type="entry name" value="DC12-RELATED"/>
    <property type="match status" value="1"/>
</dbReference>
<gene>
    <name evidence="9" type="ORF">GCM10007383_02700</name>
</gene>
<dbReference type="Pfam" id="PF02586">
    <property type="entry name" value="SRAP"/>
    <property type="match status" value="1"/>
</dbReference>
<evidence type="ECO:0000256" key="4">
    <source>
        <dbReference type="ARBA" id="ARBA00022801"/>
    </source>
</evidence>
<evidence type="ECO:0000313" key="10">
    <source>
        <dbReference type="Proteomes" id="UP000634668"/>
    </source>
</evidence>
<accession>A0A918IME3</accession>
<sequence length="247" mass="28378">MCFGTRVITSVKSLQKSYNVSKLIGKAPINDDLVYHHANGWAHPIMWMIPQESSEHITPSMWGIMPANENGANYKNYYKEAARFGAGLNARSEKLFDHFIYKNSAFTKRCVVPVDGFFEPHTAPKNFKIPFYFERKDKSLLSLAGLYTTTKDGFNTFTILTKEATPLFKKIHNTKNRRPVILNDEDVQIWLNSDLTQNNILSVMQNDMDDAALHAYPISKDLYSPKVDSNRPDIINEVQYEELKIDY</sequence>
<dbReference type="EC" id="3.4.-.-" evidence="8"/>
<keyword evidence="10" id="KW-1185">Reference proteome</keyword>
<keyword evidence="5" id="KW-0190">Covalent protein-DNA linkage</keyword>
<evidence type="ECO:0000256" key="6">
    <source>
        <dbReference type="ARBA" id="ARBA00023125"/>
    </source>
</evidence>
<evidence type="ECO:0000256" key="8">
    <source>
        <dbReference type="RuleBase" id="RU364100"/>
    </source>
</evidence>
<evidence type="ECO:0000256" key="5">
    <source>
        <dbReference type="ARBA" id="ARBA00023124"/>
    </source>
</evidence>
<keyword evidence="6" id="KW-0238">DNA-binding</keyword>
<dbReference type="GO" id="GO:0006508">
    <property type="term" value="P:proteolysis"/>
    <property type="evidence" value="ECO:0007669"/>
    <property type="project" value="UniProtKB-KW"/>
</dbReference>
<dbReference type="AlphaFoldDB" id="A0A918IME3"/>
<keyword evidence="7" id="KW-0456">Lyase</keyword>
<dbReference type="GO" id="GO:0016829">
    <property type="term" value="F:lyase activity"/>
    <property type="evidence" value="ECO:0007669"/>
    <property type="project" value="UniProtKB-KW"/>
</dbReference>
<dbReference type="GO" id="GO:0003697">
    <property type="term" value="F:single-stranded DNA binding"/>
    <property type="evidence" value="ECO:0007669"/>
    <property type="project" value="InterPro"/>
</dbReference>
<proteinExistence type="inferred from homology"/>
<reference evidence="9" key="2">
    <citation type="submission" date="2020-09" db="EMBL/GenBank/DDBJ databases">
        <authorList>
            <person name="Sun Q."/>
            <person name="Kim S."/>
        </authorList>
    </citation>
    <scope>NUCLEOTIDE SEQUENCE</scope>
    <source>
        <strain evidence="9">KCTC 12113</strain>
    </source>
</reference>
<protein>
    <recommendedName>
        <fullName evidence="8">Abasic site processing protein</fullName>
        <ecNumber evidence="8">3.4.-.-</ecNumber>
    </recommendedName>
</protein>
<reference evidence="9" key="1">
    <citation type="journal article" date="2014" name="Int. J. Syst. Evol. Microbiol.">
        <title>Complete genome sequence of Corynebacterium casei LMG S-19264T (=DSM 44701T), isolated from a smear-ripened cheese.</title>
        <authorList>
            <consortium name="US DOE Joint Genome Institute (JGI-PGF)"/>
            <person name="Walter F."/>
            <person name="Albersmeier A."/>
            <person name="Kalinowski J."/>
            <person name="Ruckert C."/>
        </authorList>
    </citation>
    <scope>NUCLEOTIDE SEQUENCE</scope>
    <source>
        <strain evidence="9">KCTC 12113</strain>
    </source>
</reference>
<keyword evidence="3" id="KW-0227">DNA damage</keyword>
<keyword evidence="4 8" id="KW-0378">Hydrolase</keyword>
<evidence type="ECO:0000256" key="2">
    <source>
        <dbReference type="ARBA" id="ARBA00022670"/>
    </source>
</evidence>
<name>A0A918IME3_9FLAO</name>
<dbReference type="Gene3D" id="3.90.1680.10">
    <property type="entry name" value="SOS response associated peptidase-like"/>
    <property type="match status" value="1"/>
</dbReference>
<dbReference type="EMBL" id="BMWP01000001">
    <property type="protein sequence ID" value="GGW22443.1"/>
    <property type="molecule type" value="Genomic_DNA"/>
</dbReference>
<dbReference type="Proteomes" id="UP000634668">
    <property type="component" value="Unassembled WGS sequence"/>
</dbReference>
<organism evidence="9 10">
    <name type="scientific">Arenibacter certesii</name>
    <dbReference type="NCBI Taxonomy" id="228955"/>
    <lineage>
        <taxon>Bacteria</taxon>
        <taxon>Pseudomonadati</taxon>
        <taxon>Bacteroidota</taxon>
        <taxon>Flavobacteriia</taxon>
        <taxon>Flavobacteriales</taxon>
        <taxon>Flavobacteriaceae</taxon>
        <taxon>Arenibacter</taxon>
    </lineage>
</organism>
<comment type="similarity">
    <text evidence="1 8">Belongs to the SOS response-associated peptidase family.</text>
</comment>
<evidence type="ECO:0000313" key="9">
    <source>
        <dbReference type="EMBL" id="GGW22443.1"/>
    </source>
</evidence>
<dbReference type="GO" id="GO:0008233">
    <property type="term" value="F:peptidase activity"/>
    <property type="evidence" value="ECO:0007669"/>
    <property type="project" value="UniProtKB-KW"/>
</dbReference>
<dbReference type="InterPro" id="IPR003738">
    <property type="entry name" value="SRAP"/>
</dbReference>